<keyword evidence="3" id="KW-1185">Reference proteome</keyword>
<accession>A0ABW3QFZ2</accession>
<dbReference type="CDD" id="cd09727">
    <property type="entry name" value="Cas6_I-E"/>
    <property type="match status" value="1"/>
</dbReference>
<dbReference type="Proteomes" id="UP001597168">
    <property type="component" value="Unassembled WGS sequence"/>
</dbReference>
<dbReference type="EMBL" id="JBHTLK010000006">
    <property type="protein sequence ID" value="MFD1146004.1"/>
    <property type="molecule type" value="Genomic_DNA"/>
</dbReference>
<protein>
    <submittedName>
        <fullName evidence="2">Type I-E CRISPR-associated protein Cas6/Cse3/CasE</fullName>
    </submittedName>
</protein>
<dbReference type="NCBIfam" id="TIGR01907">
    <property type="entry name" value="casE_Cse3"/>
    <property type="match status" value="1"/>
</dbReference>
<dbReference type="SUPFAM" id="SSF117987">
    <property type="entry name" value="CRISPR-associated protein"/>
    <property type="match status" value="2"/>
</dbReference>
<sequence length="222" mass="24771">MYLTKLSVNVRSREFRRDFANIHDLHRTVMSGYPDTDGDTPARQAHGVLWRLDPSPTGYTVYVQSHTEPNWVKLPTDYLAARAEIRPLQPVLDAITPGRKLAFRMLANPTQDSRPPQLRGRSRRVAHRTPEDQTTWLIRKGEQHGFVIPTARDGQPDINPSPIPRMTGHKGDSGTITIDAVRYDGHLVITEPEAFTDAIVAGIGRAKAYGCGLLTLAPPRSH</sequence>
<dbReference type="SMART" id="SM01101">
    <property type="entry name" value="CRISPR_assoc"/>
    <property type="match status" value="1"/>
</dbReference>
<evidence type="ECO:0000313" key="3">
    <source>
        <dbReference type="Proteomes" id="UP001597168"/>
    </source>
</evidence>
<evidence type="ECO:0000256" key="1">
    <source>
        <dbReference type="SAM" id="MobiDB-lite"/>
    </source>
</evidence>
<dbReference type="Gene3D" id="3.30.70.1210">
    <property type="entry name" value="Crispr-associated protein, domain 2"/>
    <property type="match status" value="1"/>
</dbReference>
<name>A0ABW3QFZ2_9PSEU</name>
<dbReference type="Pfam" id="PF08798">
    <property type="entry name" value="CRISPR_assoc"/>
    <property type="match status" value="1"/>
</dbReference>
<evidence type="ECO:0000313" key="2">
    <source>
        <dbReference type="EMBL" id="MFD1146004.1"/>
    </source>
</evidence>
<feature type="region of interest" description="Disordered" evidence="1">
    <location>
        <begin position="150"/>
        <end position="172"/>
    </location>
</feature>
<reference evidence="3" key="1">
    <citation type="journal article" date="2019" name="Int. J. Syst. Evol. Microbiol.">
        <title>The Global Catalogue of Microorganisms (GCM) 10K type strain sequencing project: providing services to taxonomists for standard genome sequencing and annotation.</title>
        <authorList>
            <consortium name="The Broad Institute Genomics Platform"/>
            <consortium name="The Broad Institute Genome Sequencing Center for Infectious Disease"/>
            <person name="Wu L."/>
            <person name="Ma J."/>
        </authorList>
    </citation>
    <scope>NUCLEOTIDE SEQUENCE [LARGE SCALE GENOMIC DNA]</scope>
    <source>
        <strain evidence="3">CCUG 60214</strain>
    </source>
</reference>
<dbReference type="InterPro" id="IPR010179">
    <property type="entry name" value="CRISPR-assoc_prot_Cse3"/>
</dbReference>
<gene>
    <name evidence="2" type="primary">cas6e</name>
    <name evidence="2" type="ORF">ACFQ3T_02570</name>
</gene>
<dbReference type="Gene3D" id="3.30.70.1200">
    <property type="entry name" value="Crispr-associated protein, domain 1"/>
    <property type="match status" value="1"/>
</dbReference>
<dbReference type="RefSeq" id="WP_380719315.1">
    <property type="nucleotide sequence ID" value="NZ_JBHTLK010000006.1"/>
</dbReference>
<comment type="caution">
    <text evidence="2">The sequence shown here is derived from an EMBL/GenBank/DDBJ whole genome shotgun (WGS) entry which is preliminary data.</text>
</comment>
<feature type="region of interest" description="Disordered" evidence="1">
    <location>
        <begin position="109"/>
        <end position="129"/>
    </location>
</feature>
<organism evidence="2 3">
    <name type="scientific">Saccharothrix hoggarensis</name>
    <dbReference type="NCBI Taxonomy" id="913853"/>
    <lineage>
        <taxon>Bacteria</taxon>
        <taxon>Bacillati</taxon>
        <taxon>Actinomycetota</taxon>
        <taxon>Actinomycetes</taxon>
        <taxon>Pseudonocardiales</taxon>
        <taxon>Pseudonocardiaceae</taxon>
        <taxon>Saccharothrix</taxon>
    </lineage>
</organism>
<proteinExistence type="predicted"/>